<dbReference type="AlphaFoldDB" id="A0A9C6XTG4"/>
<keyword evidence="1" id="KW-0812">Transmembrane</keyword>
<proteinExistence type="predicted"/>
<dbReference type="OrthoDB" id="8196336at2759"/>
<gene>
    <name evidence="3" type="primary">LOC127751050</name>
</gene>
<accession>A0A9C6XTG4</accession>
<feature type="transmembrane region" description="Helical" evidence="1">
    <location>
        <begin position="23"/>
        <end position="44"/>
    </location>
</feature>
<keyword evidence="1" id="KW-1133">Transmembrane helix</keyword>
<reference evidence="3" key="1">
    <citation type="submission" date="2025-08" db="UniProtKB">
        <authorList>
            <consortium name="RefSeq"/>
        </authorList>
    </citation>
    <scope>IDENTIFICATION</scope>
    <source>
        <tissue evidence="3">Whole organism</tissue>
    </source>
</reference>
<dbReference type="KEGG" id="foc:127751050"/>
<keyword evidence="2" id="KW-1185">Reference proteome</keyword>
<dbReference type="GeneID" id="127751050"/>
<evidence type="ECO:0000256" key="1">
    <source>
        <dbReference type="SAM" id="Phobius"/>
    </source>
</evidence>
<protein>
    <submittedName>
        <fullName evidence="3">Uncharacterized protein LOC127751050</fullName>
    </submittedName>
</protein>
<name>A0A9C6XTG4_FRAOC</name>
<organism evidence="2 3">
    <name type="scientific">Frankliniella occidentalis</name>
    <name type="common">Western flower thrips</name>
    <name type="synonym">Euthrips occidentalis</name>
    <dbReference type="NCBI Taxonomy" id="133901"/>
    <lineage>
        <taxon>Eukaryota</taxon>
        <taxon>Metazoa</taxon>
        <taxon>Ecdysozoa</taxon>
        <taxon>Arthropoda</taxon>
        <taxon>Hexapoda</taxon>
        <taxon>Insecta</taxon>
        <taxon>Pterygota</taxon>
        <taxon>Neoptera</taxon>
        <taxon>Paraneoptera</taxon>
        <taxon>Thysanoptera</taxon>
        <taxon>Terebrantia</taxon>
        <taxon>Thripoidea</taxon>
        <taxon>Thripidae</taxon>
        <taxon>Frankliniella</taxon>
    </lineage>
</organism>
<keyword evidence="1" id="KW-0472">Membrane</keyword>
<dbReference type="RefSeq" id="XP_052129956.1">
    <property type="nucleotide sequence ID" value="XM_052273996.1"/>
</dbReference>
<evidence type="ECO:0000313" key="2">
    <source>
        <dbReference type="Proteomes" id="UP000504606"/>
    </source>
</evidence>
<dbReference type="Proteomes" id="UP000504606">
    <property type="component" value="Unplaced"/>
</dbReference>
<evidence type="ECO:0000313" key="3">
    <source>
        <dbReference type="RefSeq" id="XP_052129956.1"/>
    </source>
</evidence>
<sequence length="122" mass="13011">MHYMLCCFSVPLISTLQVLQNDLAFLTFTGAFINLAVFMPLAVLSQRLSDASISVRAGAYSAAMTVRGEETVPVRQALQLVLLAAGRPACLSFKGLGPLTLSSAGNALRAWYSFTNVLVKVG</sequence>